<dbReference type="EMBL" id="RCMV01000312">
    <property type="protein sequence ID" value="KAG3219420.1"/>
    <property type="molecule type" value="Genomic_DNA"/>
</dbReference>
<evidence type="ECO:0000313" key="2">
    <source>
        <dbReference type="EMBL" id="KAG2864336.1"/>
    </source>
</evidence>
<evidence type="ECO:0000313" key="5">
    <source>
        <dbReference type="EMBL" id="KAG2979260.1"/>
    </source>
</evidence>
<feature type="region of interest" description="Disordered" evidence="1">
    <location>
        <begin position="47"/>
        <end position="80"/>
    </location>
</feature>
<gene>
    <name evidence="2" type="ORF">PC113_g4656</name>
    <name evidence="3" type="ORF">PC115_g12451</name>
    <name evidence="4" type="ORF">PC117_g6387</name>
    <name evidence="5" type="ORF">PC118_g11846</name>
    <name evidence="6" type="ORF">PC129_g9803</name>
</gene>
<comment type="caution">
    <text evidence="6">The sequence shown here is derived from an EMBL/GenBank/DDBJ whole genome shotgun (WGS) entry which is preliminary data.</text>
</comment>
<proteinExistence type="predicted"/>
<reference evidence="6" key="1">
    <citation type="submission" date="2018-05" db="EMBL/GenBank/DDBJ databases">
        <title>Effector identification in a new, highly contiguous assembly of the strawberry crown rot pathogen Phytophthora cactorum.</title>
        <authorList>
            <person name="Armitage A.D."/>
            <person name="Nellist C.F."/>
            <person name="Bates H."/>
            <person name="Vickerstaff R.J."/>
            <person name="Harrison R.J."/>
        </authorList>
    </citation>
    <scope>NUCLEOTIDE SEQUENCE</scope>
    <source>
        <strain evidence="2">15-7</strain>
        <strain evidence="3">4032</strain>
        <strain evidence="4">4040</strain>
        <strain evidence="5">P415</strain>
        <strain evidence="6">P421</strain>
    </source>
</reference>
<evidence type="ECO:0000313" key="7">
    <source>
        <dbReference type="Proteomes" id="UP000760860"/>
    </source>
</evidence>
<dbReference type="EMBL" id="RCMI01000416">
    <property type="protein sequence ID" value="KAG2911805.1"/>
    <property type="molecule type" value="Genomic_DNA"/>
</dbReference>
<dbReference type="EMBL" id="RCMG01000082">
    <property type="protein sequence ID" value="KAG2864336.1"/>
    <property type="molecule type" value="Genomic_DNA"/>
</dbReference>
<evidence type="ECO:0000313" key="3">
    <source>
        <dbReference type="EMBL" id="KAG2911805.1"/>
    </source>
</evidence>
<evidence type="ECO:0000313" key="4">
    <source>
        <dbReference type="EMBL" id="KAG2947968.1"/>
    </source>
</evidence>
<dbReference type="EMBL" id="RCMK01000121">
    <property type="protein sequence ID" value="KAG2947968.1"/>
    <property type="molecule type" value="Genomic_DNA"/>
</dbReference>
<dbReference type="Proteomes" id="UP000774804">
    <property type="component" value="Unassembled WGS sequence"/>
</dbReference>
<dbReference type="Proteomes" id="UP000736787">
    <property type="component" value="Unassembled WGS sequence"/>
</dbReference>
<feature type="compositionally biased region" description="Low complexity" evidence="1">
    <location>
        <begin position="60"/>
        <end position="69"/>
    </location>
</feature>
<sequence length="80" mass="8874">MQLWIDWVESLQLVYKRVVDLERQVAQLHGQLISLLRLQQFAPRPVASPSAVDQSPAAPPLHADPALTPRRSPEQGPGMA</sequence>
<dbReference type="EMBL" id="RCML01000368">
    <property type="protein sequence ID" value="KAG2979260.1"/>
    <property type="molecule type" value="Genomic_DNA"/>
</dbReference>
<dbReference type="Proteomes" id="UP000735874">
    <property type="component" value="Unassembled WGS sequence"/>
</dbReference>
<accession>A0A8T1I3A6</accession>
<evidence type="ECO:0000313" key="6">
    <source>
        <dbReference type="EMBL" id="KAG3219420.1"/>
    </source>
</evidence>
<dbReference type="Proteomes" id="UP000697107">
    <property type="component" value="Unassembled WGS sequence"/>
</dbReference>
<evidence type="ECO:0000256" key="1">
    <source>
        <dbReference type="SAM" id="MobiDB-lite"/>
    </source>
</evidence>
<dbReference type="Proteomes" id="UP000760860">
    <property type="component" value="Unassembled WGS sequence"/>
</dbReference>
<name>A0A8T1I3A6_9STRA</name>
<dbReference type="AlphaFoldDB" id="A0A8T1I3A6"/>
<protein>
    <submittedName>
        <fullName evidence="6">Uncharacterized protein</fullName>
    </submittedName>
</protein>
<organism evidence="6 7">
    <name type="scientific">Phytophthora cactorum</name>
    <dbReference type="NCBI Taxonomy" id="29920"/>
    <lineage>
        <taxon>Eukaryota</taxon>
        <taxon>Sar</taxon>
        <taxon>Stramenopiles</taxon>
        <taxon>Oomycota</taxon>
        <taxon>Peronosporomycetes</taxon>
        <taxon>Peronosporales</taxon>
        <taxon>Peronosporaceae</taxon>
        <taxon>Phytophthora</taxon>
    </lineage>
</organism>